<proteinExistence type="predicted"/>
<gene>
    <name evidence="6" type="primary">LOC105033538</name>
</gene>
<comment type="subcellular location">
    <subcellularLocation>
        <location evidence="1">Nucleus</location>
    </subcellularLocation>
</comment>
<evidence type="ECO:0000256" key="2">
    <source>
        <dbReference type="ARBA" id="ARBA00023242"/>
    </source>
</evidence>
<dbReference type="FunCoup" id="A0A6I9QBZ4">
    <property type="interactions" value="1402"/>
</dbReference>
<protein>
    <submittedName>
        <fullName evidence="6">Uncharacterized protein LOC105033538 isoform X1</fullName>
    </submittedName>
</protein>
<dbReference type="InParanoid" id="A0A6I9QBZ4"/>
<dbReference type="Pfam" id="PF03735">
    <property type="entry name" value="ENT"/>
    <property type="match status" value="1"/>
</dbReference>
<dbReference type="SMART" id="SM01191">
    <property type="entry name" value="ENT"/>
    <property type="match status" value="1"/>
</dbReference>
<sequence length="431" mass="48138">MRYKKESKVEVLSKTEAPSGSWRCAEMTAPMRYKKGSKVEVLSKTEAPSGSWRCAEIISGNGHTYSVKYDCCSPDMDGPVERVPRKAMRPCPPPVKHPGNWVPGDIMEIFEHNSWKLGEVSRVIGGNYFFVRLLGSSRQFRAHISDIRLRQSWHDNKWVVIQKNSERCNDALVNSQTKTRRSSTHLLQSCRELEEYGGDGHAHAEKINGSKEPTPRSMKKRPHFFLSPNDTCTGARRKRRAVEKVGRCKGVTAGHPSQLLEKVHAVASPCKVLGEKHMHAFLNDKVSEMGMDNQKPHAGGGYHFIESINPNDAESVSSSVGSCSPSNSSYRPFLYPVTSPTHVLDGNHDDAESPCASGRELTLHTEEALEAEIHRLELHAYHSTLLALCASGPLSWEKEALITNLRIMLHISNDEHILELRHLPSAKISIL</sequence>
<evidence type="ECO:0000313" key="5">
    <source>
        <dbReference type="Proteomes" id="UP000504607"/>
    </source>
</evidence>
<evidence type="ECO:0000256" key="1">
    <source>
        <dbReference type="ARBA" id="ARBA00004123"/>
    </source>
</evidence>
<evidence type="ECO:0000313" key="6">
    <source>
        <dbReference type="RefSeq" id="XP_010906703.1"/>
    </source>
</evidence>
<dbReference type="InterPro" id="IPR008395">
    <property type="entry name" value="Agenet-like_dom"/>
</dbReference>
<keyword evidence="5" id="KW-1185">Reference proteome</keyword>
<dbReference type="OrthoDB" id="663550at2759"/>
<name>A0A6I9QBZ4_ELAGV</name>
<dbReference type="Gene3D" id="1.10.1240.40">
    <property type="entry name" value="ENT domain"/>
    <property type="match status" value="1"/>
</dbReference>
<accession>A0A6I9QBZ4</accession>
<dbReference type="Pfam" id="PF05641">
    <property type="entry name" value="Agenet"/>
    <property type="match status" value="1"/>
</dbReference>
<feature type="region of interest" description="Disordered" evidence="3">
    <location>
        <begin position="198"/>
        <end position="226"/>
    </location>
</feature>
<dbReference type="InterPro" id="IPR036142">
    <property type="entry name" value="ENT_dom-like_sf"/>
</dbReference>
<dbReference type="AlphaFoldDB" id="A0A6I9QBZ4"/>
<evidence type="ECO:0000256" key="3">
    <source>
        <dbReference type="SAM" id="MobiDB-lite"/>
    </source>
</evidence>
<dbReference type="PANTHER" id="PTHR31917:SF5">
    <property type="entry name" value="OS02G0204500 PROTEIN"/>
    <property type="match status" value="1"/>
</dbReference>
<dbReference type="GO" id="GO:0005634">
    <property type="term" value="C:nucleus"/>
    <property type="evidence" value="ECO:0007669"/>
    <property type="project" value="UniProtKB-SubCell"/>
</dbReference>
<dbReference type="PROSITE" id="PS51138">
    <property type="entry name" value="ENT"/>
    <property type="match status" value="1"/>
</dbReference>
<dbReference type="SUPFAM" id="SSF158639">
    <property type="entry name" value="ENT-like"/>
    <property type="match status" value="1"/>
</dbReference>
<dbReference type="SMART" id="SM00743">
    <property type="entry name" value="Agenet"/>
    <property type="match status" value="2"/>
</dbReference>
<reference evidence="6" key="1">
    <citation type="submission" date="2025-08" db="UniProtKB">
        <authorList>
            <consortium name="RefSeq"/>
        </authorList>
    </citation>
    <scope>IDENTIFICATION</scope>
</reference>
<dbReference type="Proteomes" id="UP000504607">
    <property type="component" value="Unplaced"/>
</dbReference>
<dbReference type="RefSeq" id="XP_010906703.1">
    <property type="nucleotide sequence ID" value="XM_010908401.3"/>
</dbReference>
<dbReference type="InterPro" id="IPR014002">
    <property type="entry name" value="Agenet_dom_plant"/>
</dbReference>
<organism evidence="5 6">
    <name type="scientific">Elaeis guineensis var. tenera</name>
    <name type="common">Oil palm</name>
    <dbReference type="NCBI Taxonomy" id="51953"/>
    <lineage>
        <taxon>Eukaryota</taxon>
        <taxon>Viridiplantae</taxon>
        <taxon>Streptophyta</taxon>
        <taxon>Embryophyta</taxon>
        <taxon>Tracheophyta</taxon>
        <taxon>Spermatophyta</taxon>
        <taxon>Magnoliopsida</taxon>
        <taxon>Liliopsida</taxon>
        <taxon>Arecaceae</taxon>
        <taxon>Arecoideae</taxon>
        <taxon>Cocoseae</taxon>
        <taxon>Elaeidinae</taxon>
        <taxon>Elaeis</taxon>
    </lineage>
</organism>
<dbReference type="PANTHER" id="PTHR31917">
    <property type="entry name" value="AGENET DOMAIN-CONTAINING PROTEIN-RELATED"/>
    <property type="match status" value="1"/>
</dbReference>
<evidence type="ECO:0000259" key="4">
    <source>
        <dbReference type="PROSITE" id="PS51138"/>
    </source>
</evidence>
<dbReference type="InterPro" id="IPR005491">
    <property type="entry name" value="ENT_dom"/>
</dbReference>
<keyword evidence="2" id="KW-0539">Nucleus</keyword>
<feature type="compositionally biased region" description="Basic and acidic residues" evidence="3">
    <location>
        <begin position="198"/>
        <end position="209"/>
    </location>
</feature>
<feature type="domain" description="ENT" evidence="4">
    <location>
        <begin position="369"/>
        <end position="431"/>
    </location>
</feature>